<organism evidence="2 3">
    <name type="scientific">Collichthys lucidus</name>
    <name type="common">Big head croaker</name>
    <name type="synonym">Sciaena lucida</name>
    <dbReference type="NCBI Taxonomy" id="240159"/>
    <lineage>
        <taxon>Eukaryota</taxon>
        <taxon>Metazoa</taxon>
        <taxon>Chordata</taxon>
        <taxon>Craniata</taxon>
        <taxon>Vertebrata</taxon>
        <taxon>Euteleostomi</taxon>
        <taxon>Actinopterygii</taxon>
        <taxon>Neopterygii</taxon>
        <taxon>Teleostei</taxon>
        <taxon>Neoteleostei</taxon>
        <taxon>Acanthomorphata</taxon>
        <taxon>Eupercaria</taxon>
        <taxon>Sciaenidae</taxon>
        <taxon>Collichthys</taxon>
    </lineage>
</organism>
<dbReference type="Proteomes" id="UP000298787">
    <property type="component" value="Chromosome 21"/>
</dbReference>
<dbReference type="STRING" id="240159.A0A4U5VPM0"/>
<name>A0A4U5VPM0_COLLU</name>
<dbReference type="AlphaFoldDB" id="A0A4U5VPM0"/>
<proteinExistence type="predicted"/>
<accession>A0A4U5VPM0</accession>
<feature type="region of interest" description="Disordered" evidence="1">
    <location>
        <begin position="305"/>
        <end position="324"/>
    </location>
</feature>
<evidence type="ECO:0000256" key="1">
    <source>
        <dbReference type="SAM" id="MobiDB-lite"/>
    </source>
</evidence>
<evidence type="ECO:0000313" key="2">
    <source>
        <dbReference type="EMBL" id="TKS90309.1"/>
    </source>
</evidence>
<keyword evidence="3" id="KW-1185">Reference proteome</keyword>
<sequence>MVYHDEVTIWQQHAAGQPLNTAQEEDDDLMQRLRRNVNLRQRLRRNVNLRQRLRRNVNLRQRLRRNEPASGSFGVSYTTCDAHIRRSDAVIDVSRSGLYDFSKGVNVPVCVLVFAGLQSPAAEPSAVSAQSGSDQSTRRFRRIQILEPAVYWLRHVSYTAPLTCLWLLTANQSRAQLSADSGTTLSHLIDEDKDGFHGRRTGNMLNSTRGSMVTVCNFHVVSAGSNHRGTKKETFLHYVRRSEVSMMSERRCSEEEDDCSSLLSRLGSDSPRPRIKYGGVFCSVEGAFENKTLNFESFSPWTQRRRAARTRGDNQDGGGGQTVVFPSGREIYGKREVQVKCFDF</sequence>
<dbReference type="EMBL" id="CM014098">
    <property type="protein sequence ID" value="TKS90309.1"/>
    <property type="molecule type" value="Genomic_DNA"/>
</dbReference>
<gene>
    <name evidence="2" type="ORF">D9C73_024440</name>
</gene>
<reference evidence="2 3" key="1">
    <citation type="submission" date="2019-01" db="EMBL/GenBank/DDBJ databases">
        <title>Genome Assembly of Collichthys lucidus.</title>
        <authorList>
            <person name="Cai M."/>
            <person name="Xiao S."/>
        </authorList>
    </citation>
    <scope>NUCLEOTIDE SEQUENCE [LARGE SCALE GENOMIC DNA]</scope>
    <source>
        <strain evidence="2">JT15FE1705JMU</strain>
        <tissue evidence="2">Muscle</tissue>
    </source>
</reference>
<protein>
    <submittedName>
        <fullName evidence="2">Uncharacterized protein</fullName>
    </submittedName>
</protein>
<evidence type="ECO:0000313" key="3">
    <source>
        <dbReference type="Proteomes" id="UP000298787"/>
    </source>
</evidence>